<evidence type="ECO:0000256" key="1">
    <source>
        <dbReference type="ARBA" id="ARBA00006484"/>
    </source>
</evidence>
<dbReference type="PRINTS" id="PR00081">
    <property type="entry name" value="GDHRDH"/>
</dbReference>
<dbReference type="AlphaFoldDB" id="A0A5S9NLX5"/>
<dbReference type="InterPro" id="IPR002347">
    <property type="entry name" value="SDR_fam"/>
</dbReference>
<evidence type="ECO:0000256" key="2">
    <source>
        <dbReference type="ARBA" id="ARBA00023002"/>
    </source>
</evidence>
<dbReference type="GO" id="GO:0004316">
    <property type="term" value="F:3-oxoacyl-[acyl-carrier-protein] reductase (NADPH) activity"/>
    <property type="evidence" value="ECO:0007669"/>
    <property type="project" value="UniProtKB-EC"/>
</dbReference>
<sequence>MKSPGELFDLTGKVAVVTGSTRGLGREIAFGLAHAGADVVVSSRKAASCEAVAAEIAAATGVKAIGIACHVAEWDSIPAMVDEVVCRMGRIDVLVNNAGINPAAQYATDVSKELWQKIFSVNLEGPLRTSQCVAPVMRDGGGGSIVNIGSMSGYGSIVQSAAYGASKSALRHLTMTMAQEFAPWNVRVNILSPGPFKTEMLAAAEQAQPGALAMLAATNSQNRVADISEIVGPVLYLASDASSYVTGDDLTVSGGMRK</sequence>
<dbReference type="Pfam" id="PF00106">
    <property type="entry name" value="adh_short"/>
    <property type="match status" value="1"/>
</dbReference>
<dbReference type="CDD" id="cd05233">
    <property type="entry name" value="SDR_c"/>
    <property type="match status" value="1"/>
</dbReference>
<name>A0A5S9NLX5_MYCVN</name>
<dbReference type="PANTHER" id="PTHR43943:SF2">
    <property type="entry name" value="DEHYDROGENASE_REDUCTASE 4"/>
    <property type="match status" value="1"/>
</dbReference>
<dbReference type="OrthoDB" id="286404at2"/>
<dbReference type="PROSITE" id="PS00061">
    <property type="entry name" value="ADH_SHORT"/>
    <property type="match status" value="1"/>
</dbReference>
<dbReference type="InterPro" id="IPR036291">
    <property type="entry name" value="NAD(P)-bd_dom_sf"/>
</dbReference>
<comment type="similarity">
    <text evidence="1 3">Belongs to the short-chain dehydrogenases/reductases (SDR) family.</text>
</comment>
<keyword evidence="2 4" id="KW-0560">Oxidoreductase</keyword>
<dbReference type="InterPro" id="IPR020904">
    <property type="entry name" value="Sc_DH/Rdtase_CS"/>
</dbReference>
<dbReference type="EMBL" id="CACSIP010000003">
    <property type="protein sequence ID" value="CAA0091700.1"/>
    <property type="molecule type" value="Genomic_DNA"/>
</dbReference>
<dbReference type="Proteomes" id="UP000430146">
    <property type="component" value="Unassembled WGS sequence"/>
</dbReference>
<evidence type="ECO:0000256" key="3">
    <source>
        <dbReference type="RuleBase" id="RU000363"/>
    </source>
</evidence>
<proteinExistence type="inferred from homology"/>
<organism evidence="4 5">
    <name type="scientific">Mycolicibacterium vanbaalenii</name>
    <name type="common">Mycobacterium vanbaalenii</name>
    <dbReference type="NCBI Taxonomy" id="110539"/>
    <lineage>
        <taxon>Bacteria</taxon>
        <taxon>Bacillati</taxon>
        <taxon>Actinomycetota</taxon>
        <taxon>Actinomycetes</taxon>
        <taxon>Mycobacteriales</taxon>
        <taxon>Mycobacteriaceae</taxon>
        <taxon>Mycolicibacterium</taxon>
    </lineage>
</organism>
<dbReference type="EC" id="1.1.1.100" evidence="4"/>
<evidence type="ECO:0000313" key="5">
    <source>
        <dbReference type="Proteomes" id="UP000430146"/>
    </source>
</evidence>
<dbReference type="FunFam" id="3.40.50.720:FF:000084">
    <property type="entry name" value="Short-chain dehydrogenase reductase"/>
    <property type="match status" value="1"/>
</dbReference>
<reference evidence="4 5" key="1">
    <citation type="submission" date="2019-11" db="EMBL/GenBank/DDBJ databases">
        <authorList>
            <person name="Holert J."/>
        </authorList>
    </citation>
    <scope>NUCLEOTIDE SEQUENCE [LARGE SCALE GENOMIC DNA]</scope>
    <source>
        <strain evidence="4">BC8_1</strain>
    </source>
</reference>
<dbReference type="Gene3D" id="3.40.50.720">
    <property type="entry name" value="NAD(P)-binding Rossmann-like Domain"/>
    <property type="match status" value="1"/>
</dbReference>
<dbReference type="SUPFAM" id="SSF51735">
    <property type="entry name" value="NAD(P)-binding Rossmann-fold domains"/>
    <property type="match status" value="1"/>
</dbReference>
<keyword evidence="5" id="KW-1185">Reference proteome</keyword>
<dbReference type="NCBIfam" id="NF005559">
    <property type="entry name" value="PRK07231.1"/>
    <property type="match status" value="1"/>
</dbReference>
<protein>
    <submittedName>
        <fullName evidence="4">3-oxoacyl-[acyl-carrier-protein] reductase FabG</fullName>
        <ecNumber evidence="4">1.1.1.100</ecNumber>
    </submittedName>
</protein>
<dbReference type="PRINTS" id="PR00080">
    <property type="entry name" value="SDRFAMILY"/>
</dbReference>
<dbReference type="RefSeq" id="WP_159229032.1">
    <property type="nucleotide sequence ID" value="NZ_CACSIP010000003.1"/>
</dbReference>
<gene>
    <name evidence="4" type="primary">fabG_11</name>
    <name evidence="4" type="ORF">AELLOGFF_02698</name>
</gene>
<dbReference type="PANTHER" id="PTHR43943">
    <property type="entry name" value="DEHYDROGENASE/REDUCTASE (SDR FAMILY) MEMBER 4"/>
    <property type="match status" value="1"/>
</dbReference>
<evidence type="ECO:0000313" key="4">
    <source>
        <dbReference type="EMBL" id="CAA0091700.1"/>
    </source>
</evidence>
<accession>A0A5S9NLX5</accession>